<feature type="chain" id="PRO_5045340055" evidence="1">
    <location>
        <begin position="28"/>
        <end position="353"/>
    </location>
</feature>
<reference evidence="3" key="1">
    <citation type="journal article" date="2019" name="Int. J. Syst. Evol. Microbiol.">
        <title>The Global Catalogue of Microorganisms (GCM) 10K type strain sequencing project: providing services to taxonomists for standard genome sequencing and annotation.</title>
        <authorList>
            <consortium name="The Broad Institute Genomics Platform"/>
            <consortium name="The Broad Institute Genome Sequencing Center for Infectious Disease"/>
            <person name="Wu L."/>
            <person name="Ma J."/>
        </authorList>
    </citation>
    <scope>NUCLEOTIDE SEQUENCE [LARGE SCALE GENOMIC DNA]</scope>
    <source>
        <strain evidence="3">JCM 3389</strain>
    </source>
</reference>
<dbReference type="InterPro" id="IPR011044">
    <property type="entry name" value="Quino_amine_DH_bsu"/>
</dbReference>
<comment type="caution">
    <text evidence="2">The sequence shown here is derived from an EMBL/GenBank/DDBJ whole genome shotgun (WGS) entry which is preliminary data.</text>
</comment>
<dbReference type="PROSITE" id="PS51257">
    <property type="entry name" value="PROKAR_LIPOPROTEIN"/>
    <property type="match status" value="1"/>
</dbReference>
<feature type="signal peptide" evidence="1">
    <location>
        <begin position="1"/>
        <end position="27"/>
    </location>
</feature>
<dbReference type="InterPro" id="IPR007788">
    <property type="entry name" value="QCT"/>
</dbReference>
<dbReference type="RefSeq" id="WP_379829197.1">
    <property type="nucleotide sequence ID" value="NZ_JBHUHU010000001.1"/>
</dbReference>
<sequence length="353" mass="39781">MKQLKTMVKLLSISGFLLFFLGCGGDADPSKHFSIQLEENNPQQNQKVGVVLKNKKDIEISEVHYYMDGQELPVEDGKITLNVPTLGSKTLVAKFNIEDQAVEIEEKLRLLAPSAPEIYTYDIINTYPHDPSAYTQGLEFNNGVLYESTGKRGASTLRKVNYETGEVLQNVALENSVFGEGITILNDKLYLLTWQSGMGFVYNPENLEQLRTFTYGESREGWGLCNDGKKLFKSDGTEKIWFLDPETLQEQGHIETATNKSIFNKANELEYVNGKIYANVYQKESMMIIDATSGAIEGVINFGGLKSKVNRGPEWDDTNSVLNGVAYNKDKETFFVTGKNWDKLFEVKIRKKD</sequence>
<keyword evidence="1" id="KW-0732">Signal</keyword>
<protein>
    <submittedName>
        <fullName evidence="2">Glutaminyl-peptide cyclotransferase</fullName>
    </submittedName>
</protein>
<evidence type="ECO:0000313" key="3">
    <source>
        <dbReference type="Proteomes" id="UP001597342"/>
    </source>
</evidence>
<dbReference type="Proteomes" id="UP001597342">
    <property type="component" value="Unassembled WGS sequence"/>
</dbReference>
<gene>
    <name evidence="2" type="ORF">ACFSJE_01450</name>
</gene>
<keyword evidence="3" id="KW-1185">Reference proteome</keyword>
<evidence type="ECO:0000313" key="2">
    <source>
        <dbReference type="EMBL" id="MFD2098420.1"/>
    </source>
</evidence>
<dbReference type="Gene3D" id="2.130.10.10">
    <property type="entry name" value="YVTN repeat-like/Quinoprotein amine dehydrogenase"/>
    <property type="match status" value="1"/>
</dbReference>
<name>A0ABW4XTI6_9FLAO</name>
<evidence type="ECO:0000256" key="1">
    <source>
        <dbReference type="SAM" id="SignalP"/>
    </source>
</evidence>
<dbReference type="Pfam" id="PF05096">
    <property type="entry name" value="Glu_cyclase_2"/>
    <property type="match status" value="1"/>
</dbReference>
<organism evidence="2 3">
    <name type="scientific">Flagellimonas iocasae</name>
    <dbReference type="NCBI Taxonomy" id="2055905"/>
    <lineage>
        <taxon>Bacteria</taxon>
        <taxon>Pseudomonadati</taxon>
        <taxon>Bacteroidota</taxon>
        <taxon>Flavobacteriia</taxon>
        <taxon>Flavobacteriales</taxon>
        <taxon>Flavobacteriaceae</taxon>
        <taxon>Flagellimonas</taxon>
    </lineage>
</organism>
<dbReference type="InterPro" id="IPR015943">
    <property type="entry name" value="WD40/YVTN_repeat-like_dom_sf"/>
</dbReference>
<dbReference type="PANTHER" id="PTHR31270:SF1">
    <property type="entry name" value="GLUTAMINYL-PEPTIDE CYCLOTRANSFERASE"/>
    <property type="match status" value="1"/>
</dbReference>
<accession>A0ABW4XTI6</accession>
<dbReference type="EMBL" id="JBHUHU010000001">
    <property type="protein sequence ID" value="MFD2098420.1"/>
    <property type="molecule type" value="Genomic_DNA"/>
</dbReference>
<dbReference type="SUPFAM" id="SSF50969">
    <property type="entry name" value="YVTN repeat-like/Quinoprotein amine dehydrogenase"/>
    <property type="match status" value="1"/>
</dbReference>
<dbReference type="PANTHER" id="PTHR31270">
    <property type="entry name" value="GLUTAMINYL-PEPTIDE CYCLOTRANSFERASE"/>
    <property type="match status" value="1"/>
</dbReference>
<proteinExistence type="predicted"/>